<dbReference type="Proteomes" id="UP001224775">
    <property type="component" value="Unassembled WGS sequence"/>
</dbReference>
<dbReference type="InterPro" id="IPR020471">
    <property type="entry name" value="AKR"/>
</dbReference>
<protein>
    <submittedName>
        <fullName evidence="6">Aldo-keto reductase family protein</fullName>
    </submittedName>
</protein>
<dbReference type="GO" id="GO:0016616">
    <property type="term" value="F:oxidoreductase activity, acting on the CH-OH group of donors, NAD or NADP as acceptor"/>
    <property type="evidence" value="ECO:0007669"/>
    <property type="project" value="UniProtKB-ARBA"/>
</dbReference>
<dbReference type="PRINTS" id="PR00069">
    <property type="entry name" value="ALDKETRDTASE"/>
</dbReference>
<evidence type="ECO:0000256" key="4">
    <source>
        <dbReference type="SAM" id="SignalP"/>
    </source>
</evidence>
<reference evidence="6" key="1">
    <citation type="submission" date="2023-06" db="EMBL/GenBank/DDBJ databases">
        <title>Survivors Of The Sea: Transcriptome response of Skeletonema marinoi to long-term dormancy.</title>
        <authorList>
            <person name="Pinder M.I.M."/>
            <person name="Kourtchenko O."/>
            <person name="Robertson E.K."/>
            <person name="Larsson T."/>
            <person name="Maumus F."/>
            <person name="Osuna-Cruz C.M."/>
            <person name="Vancaester E."/>
            <person name="Stenow R."/>
            <person name="Vandepoele K."/>
            <person name="Ploug H."/>
            <person name="Bruchert V."/>
            <person name="Godhe A."/>
            <person name="Topel M."/>
        </authorList>
    </citation>
    <scope>NUCLEOTIDE SEQUENCE</scope>
    <source>
        <strain evidence="6">R05AC</strain>
    </source>
</reference>
<organism evidence="6 7">
    <name type="scientific">Skeletonema marinoi</name>
    <dbReference type="NCBI Taxonomy" id="267567"/>
    <lineage>
        <taxon>Eukaryota</taxon>
        <taxon>Sar</taxon>
        <taxon>Stramenopiles</taxon>
        <taxon>Ochrophyta</taxon>
        <taxon>Bacillariophyta</taxon>
        <taxon>Coscinodiscophyceae</taxon>
        <taxon>Thalassiosirophycidae</taxon>
        <taxon>Thalassiosirales</taxon>
        <taxon>Skeletonemataceae</taxon>
        <taxon>Skeletonema</taxon>
        <taxon>Skeletonema marinoi-dohrnii complex</taxon>
    </lineage>
</organism>
<dbReference type="InterPro" id="IPR023210">
    <property type="entry name" value="NADP_OxRdtase_dom"/>
</dbReference>
<accession>A0AAD9DBD4</accession>
<dbReference type="PANTHER" id="PTHR43827:SF3">
    <property type="entry name" value="NADP-DEPENDENT OXIDOREDUCTASE DOMAIN-CONTAINING PROTEIN"/>
    <property type="match status" value="1"/>
</dbReference>
<sequence>MALDIIRIVALISGLQFTAGFQSPTLQRHSLRISSLSAANNKEDDFSLDRRSAIATTSAAVLTSLSITNPANAFFPVGAFASNRPKSSTFKKSSGNNSNRVIPTWQLDGGVEFPILALNTAGLSTEETLRAIDYAQNEGITHLDFHPGKERDGVAQFLKDSKVDRDSLFLNTKIRKPAPGTSPEDAAKLARDQIEEDLQVLGVKYVDMLMLRDTPDQKNIQAQWKVLEEALAAGKTRSVGIINYCPSGLETLMETAKVVPALNYIMCHVGMGPDIQGLRTKNEKYGIRTFAYGQTGEPEPREAMLNDPILKRIGETHKKSTEEVALRWVLQNDLAASLRPSGNFGRCEGEECQVGLSRQVSCLEWELTKDEMAELNAIKYDDASPTPFSAYCPGSLVLKEGKWVPRG</sequence>
<proteinExistence type="inferred from homology"/>
<dbReference type="InterPro" id="IPR036812">
    <property type="entry name" value="NAD(P)_OxRdtase_dom_sf"/>
</dbReference>
<feature type="chain" id="PRO_5041939290" evidence="4">
    <location>
        <begin position="21"/>
        <end position="407"/>
    </location>
</feature>
<evidence type="ECO:0000313" key="6">
    <source>
        <dbReference type="EMBL" id="KAK1741296.1"/>
    </source>
</evidence>
<dbReference type="EMBL" id="JATAAI010000013">
    <property type="protein sequence ID" value="KAK1741296.1"/>
    <property type="molecule type" value="Genomic_DNA"/>
</dbReference>
<keyword evidence="3" id="KW-0560">Oxidoreductase</keyword>
<keyword evidence="2" id="KW-0521">NADP</keyword>
<evidence type="ECO:0000256" key="2">
    <source>
        <dbReference type="ARBA" id="ARBA00022857"/>
    </source>
</evidence>
<name>A0AAD9DBD4_9STRA</name>
<keyword evidence="4" id="KW-0732">Signal</keyword>
<dbReference type="Pfam" id="PF00248">
    <property type="entry name" value="Aldo_ket_red"/>
    <property type="match status" value="1"/>
</dbReference>
<feature type="domain" description="NADP-dependent oxidoreductase" evidence="5">
    <location>
        <begin position="121"/>
        <end position="334"/>
    </location>
</feature>
<comment type="caution">
    <text evidence="6">The sequence shown here is derived from an EMBL/GenBank/DDBJ whole genome shotgun (WGS) entry which is preliminary data.</text>
</comment>
<dbReference type="Gene3D" id="3.20.20.100">
    <property type="entry name" value="NADP-dependent oxidoreductase domain"/>
    <property type="match status" value="1"/>
</dbReference>
<evidence type="ECO:0000313" key="7">
    <source>
        <dbReference type="Proteomes" id="UP001224775"/>
    </source>
</evidence>
<evidence type="ECO:0000256" key="3">
    <source>
        <dbReference type="ARBA" id="ARBA00023002"/>
    </source>
</evidence>
<gene>
    <name evidence="6" type="ORF">QTG54_007774</name>
</gene>
<comment type="similarity">
    <text evidence="1">Belongs to the aldo/keto reductase family.</text>
</comment>
<evidence type="ECO:0000256" key="1">
    <source>
        <dbReference type="ARBA" id="ARBA00007905"/>
    </source>
</evidence>
<keyword evidence="7" id="KW-1185">Reference proteome</keyword>
<dbReference type="AlphaFoldDB" id="A0AAD9DBD4"/>
<dbReference type="PANTHER" id="PTHR43827">
    <property type="entry name" value="2,5-DIKETO-D-GLUCONIC ACID REDUCTASE"/>
    <property type="match status" value="1"/>
</dbReference>
<feature type="signal peptide" evidence="4">
    <location>
        <begin position="1"/>
        <end position="20"/>
    </location>
</feature>
<evidence type="ECO:0000259" key="5">
    <source>
        <dbReference type="Pfam" id="PF00248"/>
    </source>
</evidence>
<dbReference type="SUPFAM" id="SSF51430">
    <property type="entry name" value="NAD(P)-linked oxidoreductase"/>
    <property type="match status" value="1"/>
</dbReference>